<gene>
    <name evidence="1" type="ORF">Pflav_026970</name>
</gene>
<reference evidence="1 2" key="2">
    <citation type="submission" date="2020-03" db="EMBL/GenBank/DDBJ databases">
        <authorList>
            <person name="Ichikawa N."/>
            <person name="Kimura A."/>
            <person name="Kitahashi Y."/>
            <person name="Uohara A."/>
        </authorList>
    </citation>
    <scope>NUCLEOTIDE SEQUENCE [LARGE SCALE GENOMIC DNA]</scope>
    <source>
        <strain evidence="1 2">NBRC 107702</strain>
    </source>
</reference>
<reference evidence="1 2" key="1">
    <citation type="submission" date="2020-03" db="EMBL/GenBank/DDBJ databases">
        <title>Whole genome shotgun sequence of Phytohabitans flavus NBRC 107702.</title>
        <authorList>
            <person name="Komaki H."/>
            <person name="Tamura T."/>
        </authorList>
    </citation>
    <scope>NUCLEOTIDE SEQUENCE [LARGE SCALE GENOMIC DNA]</scope>
    <source>
        <strain evidence="1 2">NBRC 107702</strain>
    </source>
</reference>
<organism evidence="1 2">
    <name type="scientific">Phytohabitans flavus</name>
    <dbReference type="NCBI Taxonomy" id="1076124"/>
    <lineage>
        <taxon>Bacteria</taxon>
        <taxon>Bacillati</taxon>
        <taxon>Actinomycetota</taxon>
        <taxon>Actinomycetes</taxon>
        <taxon>Micromonosporales</taxon>
        <taxon>Micromonosporaceae</taxon>
    </lineage>
</organism>
<evidence type="ECO:0008006" key="3">
    <source>
        <dbReference type="Google" id="ProtNLM"/>
    </source>
</evidence>
<accession>A0A6F8XR53</accession>
<dbReference type="Proteomes" id="UP000502508">
    <property type="component" value="Chromosome"/>
</dbReference>
<keyword evidence="2" id="KW-1185">Reference proteome</keyword>
<dbReference type="EMBL" id="AP022870">
    <property type="protein sequence ID" value="BCB76287.1"/>
    <property type="molecule type" value="Genomic_DNA"/>
</dbReference>
<protein>
    <recommendedName>
        <fullName evidence="3">IrrE N-terminal-like domain-containing protein</fullName>
    </recommendedName>
</protein>
<evidence type="ECO:0000313" key="1">
    <source>
        <dbReference type="EMBL" id="BCB76287.1"/>
    </source>
</evidence>
<name>A0A6F8XR53_9ACTN</name>
<sequence length="262" mass="29557">MAHNPGVVWWRRRPECPVRPVEQDWIERSMDWFVAEFGTAVLAGPIVLPTDDYFPGAYVGSRADVERVMGLLCGHMGVDPERVELEHFSDEDRTELSSHVPLNTTWSGAAGHHRMRDGRSVIGIREQQARRPMALVATIAHELGHALLIGSDRISVGEREDHEPLTDLLTVYFGLGIFTANAAFEFFHEARGGITYTGRNTYTRTSRLGYLTEPMYGYALARYAWLRGESDPDWADHLDTNPRSFLMRGLRYLATIEPAGRA</sequence>
<dbReference type="AlphaFoldDB" id="A0A6F8XR53"/>
<proteinExistence type="predicted"/>
<evidence type="ECO:0000313" key="2">
    <source>
        <dbReference type="Proteomes" id="UP000502508"/>
    </source>
</evidence>
<dbReference type="KEGG" id="pfla:Pflav_026970"/>
<dbReference type="RefSeq" id="WP_173036377.1">
    <property type="nucleotide sequence ID" value="NZ_AP022870.1"/>
</dbReference>